<accession>A0ABZ1ARF7</accession>
<reference evidence="2 3" key="1">
    <citation type="submission" date="2023-12" db="EMBL/GenBank/DDBJ databases">
        <title>A. evansii MAY27, complete genome.</title>
        <authorList>
            <person name="Wang Y."/>
        </authorList>
    </citation>
    <scope>NUCLEOTIDE SEQUENCE [LARGE SCALE GENOMIC DNA]</scope>
    <source>
        <strain evidence="2 3">MAY27</strain>
    </source>
</reference>
<gene>
    <name evidence="2" type="ORF">U5817_10470</name>
</gene>
<evidence type="ECO:0000313" key="2">
    <source>
        <dbReference type="EMBL" id="WRL48451.1"/>
    </source>
</evidence>
<proteinExistence type="predicted"/>
<feature type="domain" description="DUF6946" evidence="1">
    <location>
        <begin position="7"/>
        <end position="221"/>
    </location>
</feature>
<dbReference type="RefSeq" id="WP_407280690.1">
    <property type="nucleotide sequence ID" value="NZ_CP141259.1"/>
</dbReference>
<dbReference type="Proteomes" id="UP001626593">
    <property type="component" value="Chromosome"/>
</dbReference>
<dbReference type="EMBL" id="CP141259">
    <property type="protein sequence ID" value="WRL48451.1"/>
    <property type="molecule type" value="Genomic_DNA"/>
</dbReference>
<dbReference type="Pfam" id="PF22187">
    <property type="entry name" value="DUF6946"/>
    <property type="match status" value="1"/>
</dbReference>
<dbReference type="InterPro" id="IPR054024">
    <property type="entry name" value="DUF6946"/>
</dbReference>
<name>A0ABZ1ARF7_AROEV</name>
<sequence length="228" mass="25270">MNRIYVPTRGPEDWRALLADPDKHWVSGYSAKTLAYAWETQSGYPIEIARVLNQHPALEDAEPLLIFPEWKVPLPGGARPSQNDIWTLAKGGSGLISIAVEGKVEEPFDKTVGEWRADASPGKTLRLKYLAETLGLDGNIPDGIRYQLLHRTASALIEARRFCARDAVMLVHSFSDQHQWFQDFADFVALFGTGAEAEVNRLVSAAPIDGISLHLGWVHGERRTTATP</sequence>
<protein>
    <recommendedName>
        <fullName evidence="1">DUF6946 domain-containing protein</fullName>
    </recommendedName>
</protein>
<organism evidence="2 3">
    <name type="scientific">Aromatoleum evansii</name>
    <name type="common">Azoarcus evansii</name>
    <dbReference type="NCBI Taxonomy" id="59406"/>
    <lineage>
        <taxon>Bacteria</taxon>
        <taxon>Pseudomonadati</taxon>
        <taxon>Pseudomonadota</taxon>
        <taxon>Betaproteobacteria</taxon>
        <taxon>Rhodocyclales</taxon>
        <taxon>Rhodocyclaceae</taxon>
        <taxon>Aromatoleum</taxon>
    </lineage>
</organism>
<keyword evidence="3" id="KW-1185">Reference proteome</keyword>
<evidence type="ECO:0000259" key="1">
    <source>
        <dbReference type="Pfam" id="PF22187"/>
    </source>
</evidence>
<evidence type="ECO:0000313" key="3">
    <source>
        <dbReference type="Proteomes" id="UP001626593"/>
    </source>
</evidence>